<dbReference type="PANTHER" id="PTHR11017:SF479">
    <property type="entry name" value="DISEASE RESISTANCE PROTEIN (TIR-NBS-LRR CLASS) FAMILY"/>
    <property type="match status" value="1"/>
</dbReference>
<dbReference type="Pfam" id="PF20160">
    <property type="entry name" value="C-JID"/>
    <property type="match status" value="1"/>
</dbReference>
<comment type="caution">
    <text evidence="4">The sequence shown here is derived from an EMBL/GenBank/DDBJ whole genome shotgun (WGS) entry which is preliminary data.</text>
</comment>
<evidence type="ECO:0000313" key="5">
    <source>
        <dbReference type="Proteomes" id="UP001187192"/>
    </source>
</evidence>
<keyword evidence="5" id="KW-1185">Reference proteome</keyword>
<gene>
    <name evidence="4" type="ORF">TIFTF001_003990</name>
</gene>
<dbReference type="PANTHER" id="PTHR11017">
    <property type="entry name" value="LEUCINE-RICH REPEAT-CONTAINING PROTEIN"/>
    <property type="match status" value="1"/>
</dbReference>
<dbReference type="InterPro" id="IPR032675">
    <property type="entry name" value="LRR_dom_sf"/>
</dbReference>
<keyword evidence="1" id="KW-0433">Leucine-rich repeat</keyword>
<evidence type="ECO:0000256" key="1">
    <source>
        <dbReference type="ARBA" id="ARBA00022614"/>
    </source>
</evidence>
<dbReference type="GO" id="GO:0006952">
    <property type="term" value="P:defense response"/>
    <property type="evidence" value="ECO:0007669"/>
    <property type="project" value="InterPro"/>
</dbReference>
<name>A0AA88CX02_FICCA</name>
<evidence type="ECO:0000259" key="3">
    <source>
        <dbReference type="Pfam" id="PF20160"/>
    </source>
</evidence>
<proteinExistence type="predicted"/>
<dbReference type="AlphaFoldDB" id="A0AA88CX02"/>
<dbReference type="InterPro" id="IPR044974">
    <property type="entry name" value="Disease_R_plants"/>
</dbReference>
<reference evidence="4" key="1">
    <citation type="submission" date="2023-07" db="EMBL/GenBank/DDBJ databases">
        <title>draft genome sequence of fig (Ficus carica).</title>
        <authorList>
            <person name="Takahashi T."/>
            <person name="Nishimura K."/>
        </authorList>
    </citation>
    <scope>NUCLEOTIDE SEQUENCE</scope>
</reference>
<protein>
    <recommendedName>
        <fullName evidence="3">C-JID domain-containing protein</fullName>
    </recommendedName>
</protein>
<accession>A0AA88CX02</accession>
<dbReference type="EMBL" id="BTGU01000004">
    <property type="protein sequence ID" value="GMN33117.1"/>
    <property type="molecule type" value="Genomic_DNA"/>
</dbReference>
<dbReference type="InterPro" id="IPR045344">
    <property type="entry name" value="C-JID"/>
</dbReference>
<dbReference type="Proteomes" id="UP001187192">
    <property type="component" value="Unassembled WGS sequence"/>
</dbReference>
<sequence length="601" mass="68246">MRNLRLVKLCDSVNSKTCEVFLQHGLQYLPHSLRYLEWHAYPLKTLPPNFKAENLVEPKMTYSQLEKLWDGVQNLKKLRCIDLRHSIHLNQIPDLSRAPNLEIINLEYCTSLRQVPLNFLQNLNRLTDVNLSHCSKLCSFPGRIDARSLRTLTLQGCSNLNTLPMIMTRSLVSLDLSSTAIGYLPLSIASLNSLTELCLNNCTRLANLPSSMNKLNSLRSLQLSGCSILEKFPELPCNIEELNIRGAAIKEVTSLSIEGCFGLRSIDLSDCKSLESLPTNIFRCEKLESIPSSIWDMASLDYLSLDSSNIIEIPESIKGISKLRELHISNCNNLRSLQGLPYGLEILNATGCESLELVSYSRGAVAHSLNLGVDVEESCFYGCLKLDKKAKDNIVTDFLVKIRNEREGADVMACYPGNKIPKWFERQSEGSSIHIKLQPQWNNANFLGFVLCDVADSCPGTAWFDLVCKFNLKPNQGSPYKDDWEFPVAYDLYEELPPASNSNHVYMYYWRGGDYRECAEEASFDFSFCEWNENRDHKIKSSKCQVKKCGIHMLYRREELIPFRHQHLLEESDAIPDQPESSACGAVNFNTDEPHTKRIKF</sequence>
<dbReference type="SUPFAM" id="SSF52058">
    <property type="entry name" value="L domain-like"/>
    <property type="match status" value="2"/>
</dbReference>
<evidence type="ECO:0000313" key="4">
    <source>
        <dbReference type="EMBL" id="GMN33117.1"/>
    </source>
</evidence>
<keyword evidence="2" id="KW-0677">Repeat</keyword>
<organism evidence="4 5">
    <name type="scientific">Ficus carica</name>
    <name type="common">Common fig</name>
    <dbReference type="NCBI Taxonomy" id="3494"/>
    <lineage>
        <taxon>Eukaryota</taxon>
        <taxon>Viridiplantae</taxon>
        <taxon>Streptophyta</taxon>
        <taxon>Embryophyta</taxon>
        <taxon>Tracheophyta</taxon>
        <taxon>Spermatophyta</taxon>
        <taxon>Magnoliopsida</taxon>
        <taxon>eudicotyledons</taxon>
        <taxon>Gunneridae</taxon>
        <taxon>Pentapetalae</taxon>
        <taxon>rosids</taxon>
        <taxon>fabids</taxon>
        <taxon>Rosales</taxon>
        <taxon>Moraceae</taxon>
        <taxon>Ficeae</taxon>
        <taxon>Ficus</taxon>
    </lineage>
</organism>
<dbReference type="Gene3D" id="3.80.10.10">
    <property type="entry name" value="Ribonuclease Inhibitor"/>
    <property type="match status" value="3"/>
</dbReference>
<dbReference type="InterPro" id="IPR011713">
    <property type="entry name" value="Leu-rich_rpt_3"/>
</dbReference>
<evidence type="ECO:0000256" key="2">
    <source>
        <dbReference type="ARBA" id="ARBA00022737"/>
    </source>
</evidence>
<feature type="domain" description="C-JID" evidence="3">
    <location>
        <begin position="416"/>
        <end position="558"/>
    </location>
</feature>
<dbReference type="Pfam" id="PF07725">
    <property type="entry name" value="LRR_3"/>
    <property type="match status" value="1"/>
</dbReference>